<organism evidence="2 3">
    <name type="scientific">Caldanaerobacter subterraneus subsp. pacificus DSM 12653</name>
    <dbReference type="NCBI Taxonomy" id="391606"/>
    <lineage>
        <taxon>Bacteria</taxon>
        <taxon>Bacillati</taxon>
        <taxon>Bacillota</taxon>
        <taxon>Clostridia</taxon>
        <taxon>Thermoanaerobacterales</taxon>
        <taxon>Thermoanaerobacteraceae</taxon>
        <taxon>Caldanaerobacter</taxon>
    </lineage>
</organism>
<feature type="transmembrane region" description="Helical" evidence="1">
    <location>
        <begin position="6"/>
        <end position="25"/>
    </location>
</feature>
<reference evidence="2 3" key="2">
    <citation type="journal article" date="2015" name="BMC Genomics">
        <title>Analysis of three genomes within the thermophilic bacterial species Caldanaerobacter subterraneus with a focus on carbon monoxide dehydrogenase evolution and hydrolase diversity.</title>
        <authorList>
            <person name="Sant'Anna F.H."/>
            <person name="Lebedinsky A.V."/>
            <person name="Sokolova T.G."/>
            <person name="Robb F.T."/>
            <person name="Gonzalez J.M."/>
        </authorList>
    </citation>
    <scope>NUCLEOTIDE SEQUENCE [LARGE SCALE GENOMIC DNA]</scope>
    <source>
        <strain evidence="2 3">DSM 12653</strain>
    </source>
</reference>
<evidence type="ECO:0000313" key="3">
    <source>
        <dbReference type="Proteomes" id="UP000010146"/>
    </source>
</evidence>
<proteinExistence type="predicted"/>
<evidence type="ECO:0000313" key="2">
    <source>
        <dbReference type="EMBL" id="KKC28795.1"/>
    </source>
</evidence>
<keyword evidence="1" id="KW-0812">Transmembrane</keyword>
<reference evidence="3" key="3">
    <citation type="submission" date="2015-02" db="EMBL/GenBank/DDBJ databases">
        <title>Genome analysis of three genomes within the thermophilic hydrogenogenic bacterial species Caldanaerobacter subterraneus.</title>
        <authorList>
            <person name="Sant'Anna F.H."/>
            <person name="Lebedinsky A."/>
            <person name="Sokolova T."/>
            <person name="Robb F.T."/>
            <person name="Gonzalez J.M."/>
        </authorList>
    </citation>
    <scope>NUCLEOTIDE SEQUENCE [LARGE SCALE GENOMIC DNA]</scope>
    <source>
        <strain evidence="3">DSM 12653</strain>
    </source>
</reference>
<accession>A0A0F5PJK2</accession>
<dbReference type="EMBL" id="ABXP02000115">
    <property type="protein sequence ID" value="KKC28795.1"/>
    <property type="molecule type" value="Genomic_DNA"/>
</dbReference>
<evidence type="ECO:0000256" key="1">
    <source>
        <dbReference type="SAM" id="Phobius"/>
    </source>
</evidence>
<keyword evidence="1" id="KW-1133">Transmembrane helix</keyword>
<reference evidence="2 3" key="1">
    <citation type="submission" date="2008-07" db="EMBL/GenBank/DDBJ databases">
        <authorList>
            <person name="Gonzalez J."/>
            <person name="Sokolova T."/>
            <person name="Ferriera S."/>
            <person name="Johnson J."/>
            <person name="Kravitz S."/>
            <person name="Beeson K."/>
            <person name="Sutton G."/>
            <person name="Rogers Y.-H."/>
            <person name="Friedman R."/>
            <person name="Frazier M."/>
            <person name="Venter J.C."/>
        </authorList>
    </citation>
    <scope>NUCLEOTIDE SEQUENCE [LARGE SCALE GENOMIC DNA]</scope>
    <source>
        <strain evidence="2 3">DSM 12653</strain>
    </source>
</reference>
<name>A0A0F5PJK2_9THEO</name>
<dbReference type="Proteomes" id="UP000010146">
    <property type="component" value="Unassembled WGS sequence"/>
</dbReference>
<keyword evidence="1" id="KW-0472">Membrane</keyword>
<dbReference type="AlphaFoldDB" id="A0A0F5PJK2"/>
<sequence length="30" mass="3528">MIVFTITTFIESLPLLVLVCIYVKLEEMRL</sequence>
<gene>
    <name evidence="2" type="ORF">CDSM653_02181</name>
</gene>
<protein>
    <submittedName>
        <fullName evidence="2">Uncharacterized protein</fullName>
    </submittedName>
</protein>
<comment type="caution">
    <text evidence="2">The sequence shown here is derived from an EMBL/GenBank/DDBJ whole genome shotgun (WGS) entry which is preliminary data.</text>
</comment>